<protein>
    <submittedName>
        <fullName evidence="6">Serrate RNA effector molecule-like protein isoform X2</fullName>
    </submittedName>
</protein>
<dbReference type="GO" id="GO:0016604">
    <property type="term" value="C:nuclear body"/>
    <property type="evidence" value="ECO:0007669"/>
    <property type="project" value="TreeGrafter"/>
</dbReference>
<proteinExistence type="inferred from homology"/>
<comment type="similarity">
    <text evidence="2">Belongs to the ARS2 family.</text>
</comment>
<dbReference type="Pfam" id="PF04959">
    <property type="entry name" value="ARS2"/>
    <property type="match status" value="1"/>
</dbReference>
<dbReference type="InterPro" id="IPR039727">
    <property type="entry name" value="SE/Ars2"/>
</dbReference>
<sequence length="225" mass="26144">MPSRLSQISVRGSTNNSATVKEVQQHIVDFSSSMNTFLDQSLPLTHDEMLSLGRRIEEECVEKFIQENTKMIEVEKYLCPLSGKKFKGPEYVRKHIHNKHKDKIDEVKLEVQYFNCYLSDRNRPMPKMKKSGDSTFQKNSDKQNDNILALMGSQVFRAKDGAATRWPFNPNVLLPPHGPPFHHGIDYTRFPSYSNFGPKRNQNRKIDDNRKPISYKDWDDPNLDN</sequence>
<evidence type="ECO:0000256" key="4">
    <source>
        <dbReference type="SAM" id="MobiDB-lite"/>
    </source>
</evidence>
<dbReference type="InterPro" id="IPR007042">
    <property type="entry name" value="SERRATE/Ars2_C"/>
</dbReference>
<evidence type="ECO:0000313" key="6">
    <source>
        <dbReference type="EMBL" id="KAI6648328.1"/>
    </source>
</evidence>
<dbReference type="PANTHER" id="PTHR13165">
    <property type="entry name" value="ARSENITE-RESISTANCE PROTEIN 2"/>
    <property type="match status" value="1"/>
</dbReference>
<keyword evidence="7" id="KW-1185">Reference proteome</keyword>
<evidence type="ECO:0000256" key="3">
    <source>
        <dbReference type="ARBA" id="ARBA00023242"/>
    </source>
</evidence>
<feature type="domain" description="SERRATE/Ars2 C-terminal" evidence="5">
    <location>
        <begin position="15"/>
        <end position="184"/>
    </location>
</feature>
<accession>A0AAV7JHH5</accession>
<feature type="region of interest" description="Disordered" evidence="4">
    <location>
        <begin position="193"/>
        <end position="225"/>
    </location>
</feature>
<evidence type="ECO:0000256" key="2">
    <source>
        <dbReference type="ARBA" id="ARBA00005407"/>
    </source>
</evidence>
<dbReference type="PANTHER" id="PTHR13165:SF0">
    <property type="entry name" value="SERRATE RNA EFFECTOR MOLECULE HOMOLOG"/>
    <property type="match status" value="1"/>
</dbReference>
<dbReference type="EMBL" id="JAKMXF010000332">
    <property type="protein sequence ID" value="KAI6648328.1"/>
    <property type="molecule type" value="Genomic_DNA"/>
</dbReference>
<dbReference type="GO" id="GO:0031053">
    <property type="term" value="P:primary miRNA processing"/>
    <property type="evidence" value="ECO:0007669"/>
    <property type="project" value="TreeGrafter"/>
</dbReference>
<name>A0AAV7JHH5_9METZ</name>
<dbReference type="Proteomes" id="UP001165289">
    <property type="component" value="Unassembled WGS sequence"/>
</dbReference>
<evidence type="ECO:0000259" key="5">
    <source>
        <dbReference type="Pfam" id="PF04959"/>
    </source>
</evidence>
<evidence type="ECO:0000313" key="7">
    <source>
        <dbReference type="Proteomes" id="UP001165289"/>
    </source>
</evidence>
<feature type="compositionally biased region" description="Basic and acidic residues" evidence="4">
    <location>
        <begin position="204"/>
        <end position="219"/>
    </location>
</feature>
<organism evidence="6 7">
    <name type="scientific">Oopsacas minuta</name>
    <dbReference type="NCBI Taxonomy" id="111878"/>
    <lineage>
        <taxon>Eukaryota</taxon>
        <taxon>Metazoa</taxon>
        <taxon>Porifera</taxon>
        <taxon>Hexactinellida</taxon>
        <taxon>Hexasterophora</taxon>
        <taxon>Lyssacinosida</taxon>
        <taxon>Leucopsacidae</taxon>
        <taxon>Oopsacas</taxon>
    </lineage>
</organism>
<comment type="caution">
    <text evidence="6">The sequence shown here is derived from an EMBL/GenBank/DDBJ whole genome shotgun (WGS) entry which is preliminary data.</text>
</comment>
<keyword evidence="3" id="KW-0539">Nucleus</keyword>
<gene>
    <name evidence="6" type="ORF">LOD99_12137</name>
</gene>
<reference evidence="6 7" key="1">
    <citation type="journal article" date="2023" name="BMC Biol.">
        <title>The compact genome of the sponge Oopsacas minuta (Hexactinellida) is lacking key metazoan core genes.</title>
        <authorList>
            <person name="Santini S."/>
            <person name="Schenkelaars Q."/>
            <person name="Jourda C."/>
            <person name="Duchesne M."/>
            <person name="Belahbib H."/>
            <person name="Rocher C."/>
            <person name="Selva M."/>
            <person name="Riesgo A."/>
            <person name="Vervoort M."/>
            <person name="Leys S.P."/>
            <person name="Kodjabachian L."/>
            <person name="Le Bivic A."/>
            <person name="Borchiellini C."/>
            <person name="Claverie J.M."/>
            <person name="Renard E."/>
        </authorList>
    </citation>
    <scope>NUCLEOTIDE SEQUENCE [LARGE SCALE GENOMIC DNA]</scope>
    <source>
        <strain evidence="6">SPO-2</strain>
    </source>
</reference>
<dbReference type="AlphaFoldDB" id="A0AAV7JHH5"/>
<comment type="subcellular location">
    <subcellularLocation>
        <location evidence="1">Nucleus</location>
    </subcellularLocation>
</comment>
<evidence type="ECO:0000256" key="1">
    <source>
        <dbReference type="ARBA" id="ARBA00004123"/>
    </source>
</evidence>